<dbReference type="EMBL" id="NWSH01003782">
    <property type="protein sequence ID" value="PCG65825.1"/>
    <property type="molecule type" value="Genomic_DNA"/>
</dbReference>
<evidence type="ECO:0000256" key="2">
    <source>
        <dbReference type="SAM" id="Phobius"/>
    </source>
</evidence>
<evidence type="ECO:0000313" key="3">
    <source>
        <dbReference type="EMBL" id="PCG65825.1"/>
    </source>
</evidence>
<name>A0A2A4J165_HELVI</name>
<keyword evidence="2" id="KW-0472">Membrane</keyword>
<reference evidence="3" key="1">
    <citation type="submission" date="2017-09" db="EMBL/GenBank/DDBJ databases">
        <title>Contemporary evolution of a Lepidopteran species, Heliothis virescens, in response to modern agricultural practices.</title>
        <authorList>
            <person name="Fritz M.L."/>
            <person name="Deyonke A.M."/>
            <person name="Papanicolaou A."/>
            <person name="Micinski S."/>
            <person name="Westbrook J."/>
            <person name="Gould F."/>
        </authorList>
    </citation>
    <scope>NUCLEOTIDE SEQUENCE [LARGE SCALE GENOMIC DNA]</scope>
    <source>
        <strain evidence="3">HvINT-</strain>
        <tissue evidence="3">Whole body</tissue>
    </source>
</reference>
<feature type="region of interest" description="Disordered" evidence="1">
    <location>
        <begin position="98"/>
        <end position="125"/>
    </location>
</feature>
<accession>A0A2A4J165</accession>
<feature type="transmembrane region" description="Helical" evidence="2">
    <location>
        <begin position="12"/>
        <end position="33"/>
    </location>
</feature>
<evidence type="ECO:0000256" key="1">
    <source>
        <dbReference type="SAM" id="MobiDB-lite"/>
    </source>
</evidence>
<feature type="compositionally biased region" description="Basic and acidic residues" evidence="1">
    <location>
        <begin position="107"/>
        <end position="125"/>
    </location>
</feature>
<gene>
    <name evidence="3" type="ORF">B5V51_8589</name>
</gene>
<comment type="caution">
    <text evidence="3">The sequence shown here is derived from an EMBL/GenBank/DDBJ whole genome shotgun (WGS) entry which is preliminary data.</text>
</comment>
<keyword evidence="2" id="KW-1133">Transmembrane helix</keyword>
<proteinExistence type="predicted"/>
<dbReference type="AlphaFoldDB" id="A0A2A4J165"/>
<sequence length="205" mass="23041">MSLKKILRPTSTEYLGLILIANAVAGISVNYYFSTNEPLRTLVNLGDCRTEKTAKYCQEKCGSRHVCLLGQCLCVEGYTISEDGLVIETEEFSVETEVTEKSLTSPEGKEGVKPTKKPQNLDKESENPALRHHIAHFCPNLDVARQCIYKCLKVGKPAFCGKNHVCSCGHVYDYPVKDQKIDINATYNQFRDLYEKYFGPQDTSD</sequence>
<keyword evidence="2" id="KW-0812">Transmembrane</keyword>
<organism evidence="3">
    <name type="scientific">Heliothis virescens</name>
    <name type="common">Tobacco budworm moth</name>
    <dbReference type="NCBI Taxonomy" id="7102"/>
    <lineage>
        <taxon>Eukaryota</taxon>
        <taxon>Metazoa</taxon>
        <taxon>Ecdysozoa</taxon>
        <taxon>Arthropoda</taxon>
        <taxon>Hexapoda</taxon>
        <taxon>Insecta</taxon>
        <taxon>Pterygota</taxon>
        <taxon>Neoptera</taxon>
        <taxon>Endopterygota</taxon>
        <taxon>Lepidoptera</taxon>
        <taxon>Glossata</taxon>
        <taxon>Ditrysia</taxon>
        <taxon>Noctuoidea</taxon>
        <taxon>Noctuidae</taxon>
        <taxon>Heliothinae</taxon>
        <taxon>Heliothis</taxon>
    </lineage>
</organism>
<protein>
    <submittedName>
        <fullName evidence="3">Uncharacterized protein</fullName>
    </submittedName>
</protein>